<dbReference type="Gene3D" id="3.30.450.20">
    <property type="entry name" value="PAS domain"/>
    <property type="match status" value="1"/>
</dbReference>
<dbReference type="SUPFAM" id="SSF55785">
    <property type="entry name" value="PYP-like sensor domain (PAS domain)"/>
    <property type="match status" value="1"/>
</dbReference>
<dbReference type="EC" id="2.7.13.3" evidence="2"/>
<dbReference type="Proteomes" id="UP001056535">
    <property type="component" value="Chromosome"/>
</dbReference>
<evidence type="ECO:0000256" key="6">
    <source>
        <dbReference type="ARBA" id="ARBA00022777"/>
    </source>
</evidence>
<evidence type="ECO:0000256" key="5">
    <source>
        <dbReference type="ARBA" id="ARBA00022741"/>
    </source>
</evidence>
<dbReference type="Pfam" id="PF12282">
    <property type="entry name" value="GAF_PdtaS"/>
    <property type="match status" value="1"/>
</dbReference>
<dbReference type="InterPro" id="IPR022066">
    <property type="entry name" value="PdtaS_GAF"/>
</dbReference>
<reference evidence="10" key="1">
    <citation type="submission" date="2022-06" db="EMBL/GenBank/DDBJ databases">
        <title>Ornithinimicrobium JY.X270.</title>
        <authorList>
            <person name="Huang Y."/>
        </authorList>
    </citation>
    <scope>NUCLEOTIDE SEQUENCE</scope>
    <source>
        <strain evidence="10">JY.X270</strain>
    </source>
</reference>
<protein>
    <recommendedName>
        <fullName evidence="2">histidine kinase</fullName>
        <ecNumber evidence="2">2.7.13.3</ecNumber>
    </recommendedName>
</protein>
<dbReference type="InterPro" id="IPR038424">
    <property type="entry name" value="H_kinase_PdtaS_GAF_sf"/>
</dbReference>
<evidence type="ECO:0000256" key="1">
    <source>
        <dbReference type="ARBA" id="ARBA00000085"/>
    </source>
</evidence>
<dbReference type="InterPro" id="IPR013656">
    <property type="entry name" value="PAS_4"/>
</dbReference>
<keyword evidence="6 10" id="KW-0418">Kinase</keyword>
<feature type="region of interest" description="Disordered" evidence="8">
    <location>
        <begin position="428"/>
        <end position="447"/>
    </location>
</feature>
<evidence type="ECO:0000256" key="3">
    <source>
        <dbReference type="ARBA" id="ARBA00022553"/>
    </source>
</evidence>
<dbReference type="InterPro" id="IPR005467">
    <property type="entry name" value="His_kinase_dom"/>
</dbReference>
<keyword evidence="4" id="KW-0808">Transferase</keyword>
<dbReference type="RefSeq" id="WP_252619525.1">
    <property type="nucleotide sequence ID" value="NZ_CP099490.1"/>
</dbReference>
<sequence length="512" mass="55273">MPTLREVLGHQASLPRADADWLHRLVGDWQMVADLSFSDLTLWVPTNHEDEWALVAHARPTTGPNFYNDDVVGLRASKERREILVQVRSSRRPVEPLTSESVEEQYVPVVRAGHAVGVLVRHANLHSMRQQGGLEVNYLQLAQSLLQMIGQGTFPSDLAPTGVGRGTPRVGDGVVRLDAEGHIDYASPNAISALRRLGHTDQVNGTDLSEIVTSRLPTGATLDETMPLVLTGRAPWGTEVETARVNLTMRAVPLLDHGTRYGAMLLLRDVSELRRRERELLTKDATIREIHHRVKNNLQTVSALLRLQSRRLDDPGARFALQEAGRRVSTVALVHDTLSQGFDETVLFDEIAVRIARATVEVASRGARVVAEHRGSFGRIQAEDATPLAMILAELVHNAVEHAFDTSTPVTGGEPAGVVIVEAVRGRPQAGGSEAGGSEAGGSDAGGEVLTVTVTDDGRGLPDGQAPSGGLGTQIIQALISDLRGEITWGTKEPHGTVVRFVVRLRGLSAQA</sequence>
<keyword evidence="11" id="KW-1185">Reference proteome</keyword>
<dbReference type="SUPFAM" id="SSF55874">
    <property type="entry name" value="ATPase domain of HSP90 chaperone/DNA topoisomerase II/histidine kinase"/>
    <property type="match status" value="1"/>
</dbReference>
<gene>
    <name evidence="10" type="ORF">NF557_11610</name>
</gene>
<keyword evidence="7" id="KW-0067">ATP-binding</keyword>
<feature type="domain" description="Histidine kinase" evidence="9">
    <location>
        <begin position="289"/>
        <end position="507"/>
    </location>
</feature>
<dbReference type="PROSITE" id="PS50109">
    <property type="entry name" value="HIS_KIN"/>
    <property type="match status" value="1"/>
</dbReference>
<dbReference type="InterPro" id="IPR036890">
    <property type="entry name" value="HATPase_C_sf"/>
</dbReference>
<accession>A0ABY4YGI8</accession>
<keyword evidence="3" id="KW-0597">Phosphoprotein</keyword>
<proteinExistence type="predicted"/>
<evidence type="ECO:0000313" key="11">
    <source>
        <dbReference type="Proteomes" id="UP001056535"/>
    </source>
</evidence>
<dbReference type="GO" id="GO:0016301">
    <property type="term" value="F:kinase activity"/>
    <property type="evidence" value="ECO:0007669"/>
    <property type="project" value="UniProtKB-KW"/>
</dbReference>
<dbReference type="EMBL" id="CP099490">
    <property type="protein sequence ID" value="USQ75267.1"/>
    <property type="molecule type" value="Genomic_DNA"/>
</dbReference>
<evidence type="ECO:0000313" key="10">
    <source>
        <dbReference type="EMBL" id="USQ75267.1"/>
    </source>
</evidence>
<dbReference type="PANTHER" id="PTHR41523:SF8">
    <property type="entry name" value="ETHYLENE RESPONSE SENSOR PROTEIN"/>
    <property type="match status" value="1"/>
</dbReference>
<evidence type="ECO:0000256" key="4">
    <source>
        <dbReference type="ARBA" id="ARBA00022679"/>
    </source>
</evidence>
<dbReference type="Pfam" id="PF08448">
    <property type="entry name" value="PAS_4"/>
    <property type="match status" value="1"/>
</dbReference>
<dbReference type="PANTHER" id="PTHR41523">
    <property type="entry name" value="TWO-COMPONENT SYSTEM SENSOR PROTEIN"/>
    <property type="match status" value="1"/>
</dbReference>
<dbReference type="Gene3D" id="3.30.450.280">
    <property type="entry name" value="GAF domain"/>
    <property type="match status" value="1"/>
</dbReference>
<dbReference type="Pfam" id="PF07568">
    <property type="entry name" value="HisKA_2"/>
    <property type="match status" value="1"/>
</dbReference>
<evidence type="ECO:0000259" key="9">
    <source>
        <dbReference type="PROSITE" id="PS50109"/>
    </source>
</evidence>
<organism evidence="10 11">
    <name type="scientific">Ornithinimicrobium cryptoxanthini</name>
    <dbReference type="NCBI Taxonomy" id="2934161"/>
    <lineage>
        <taxon>Bacteria</taxon>
        <taxon>Bacillati</taxon>
        <taxon>Actinomycetota</taxon>
        <taxon>Actinomycetes</taxon>
        <taxon>Micrococcales</taxon>
        <taxon>Ornithinimicrobiaceae</taxon>
        <taxon>Ornithinimicrobium</taxon>
    </lineage>
</organism>
<dbReference type="InterPro" id="IPR035965">
    <property type="entry name" value="PAS-like_dom_sf"/>
</dbReference>
<dbReference type="Pfam" id="PF02518">
    <property type="entry name" value="HATPase_c"/>
    <property type="match status" value="1"/>
</dbReference>
<comment type="catalytic activity">
    <reaction evidence="1">
        <text>ATP + protein L-histidine = ADP + protein N-phospho-L-histidine.</text>
        <dbReference type="EC" id="2.7.13.3"/>
    </reaction>
</comment>
<name>A0ABY4YGI8_9MICO</name>
<keyword evidence="5" id="KW-0547">Nucleotide-binding</keyword>
<feature type="compositionally biased region" description="Gly residues" evidence="8">
    <location>
        <begin position="433"/>
        <end position="445"/>
    </location>
</feature>
<evidence type="ECO:0000256" key="8">
    <source>
        <dbReference type="SAM" id="MobiDB-lite"/>
    </source>
</evidence>
<dbReference type="InterPro" id="IPR003594">
    <property type="entry name" value="HATPase_dom"/>
</dbReference>
<dbReference type="Gene3D" id="3.30.565.10">
    <property type="entry name" value="Histidine kinase-like ATPase, C-terminal domain"/>
    <property type="match status" value="1"/>
</dbReference>
<evidence type="ECO:0000256" key="2">
    <source>
        <dbReference type="ARBA" id="ARBA00012438"/>
    </source>
</evidence>
<evidence type="ECO:0000256" key="7">
    <source>
        <dbReference type="ARBA" id="ARBA00022840"/>
    </source>
</evidence>
<dbReference type="InterPro" id="IPR011495">
    <property type="entry name" value="Sig_transdc_His_kin_sub2_dim/P"/>
</dbReference>
<dbReference type="SMART" id="SM00387">
    <property type="entry name" value="HATPase_c"/>
    <property type="match status" value="1"/>
</dbReference>